<accession>A0A832H4C6</accession>
<proteinExistence type="predicted"/>
<evidence type="ECO:0000313" key="1">
    <source>
        <dbReference type="EMBL" id="HGW94598.1"/>
    </source>
</evidence>
<dbReference type="InterPro" id="IPR010328">
    <property type="entry name" value="DUF928"/>
</dbReference>
<comment type="caution">
    <text evidence="1">The sequence shown here is derived from an EMBL/GenBank/DDBJ whole genome shotgun (WGS) entry which is preliminary data.</text>
</comment>
<gene>
    <name evidence="1" type="ORF">ENR47_09990</name>
</gene>
<sequence>MIKKSYLYQFFLTIMTFTVCSESYSAFLARSPYNAYASQAASIRFNRVNMQIPANIGEPKGRGAGGRRGCNANDADDQLIPLVPITETSDRSIRWGLTTSAHPTLWVYSPKGFQNGALIWLSVLDQTNTMLYRIPFQIPKTSSGVLQFAVPSKVASLQPNTPYRWQLTIYCNSGGDNLNNLTFDTPFIITGGVQRIVLSADSQQQLAIAKTSLGKAIVYAKNGIWYDSLTTLGNSIRDSTAPNNDMLRAWMELLQQSNLEKPASSTLVKCCTPKEN</sequence>
<dbReference type="Pfam" id="PF06051">
    <property type="entry name" value="DUF928"/>
    <property type="match status" value="1"/>
</dbReference>
<dbReference type="EMBL" id="DSRD01000623">
    <property type="protein sequence ID" value="HGW94598.1"/>
    <property type="molecule type" value="Genomic_DNA"/>
</dbReference>
<dbReference type="AlphaFoldDB" id="A0A832H4C6"/>
<name>A0A832H4C6_9CYAN</name>
<organism evidence="1">
    <name type="scientific">Oscillatoriales cyanobacterium SpSt-402</name>
    <dbReference type="NCBI Taxonomy" id="2282168"/>
    <lineage>
        <taxon>Bacteria</taxon>
        <taxon>Bacillati</taxon>
        <taxon>Cyanobacteriota</taxon>
        <taxon>Cyanophyceae</taxon>
        <taxon>Oscillatoriophycideae</taxon>
        <taxon>Oscillatoriales</taxon>
    </lineage>
</organism>
<reference evidence="1" key="1">
    <citation type="journal article" date="2020" name="mSystems">
        <title>Genome- and Community-Level Interaction Insights into Carbon Utilization and Element Cycling Functions of Hydrothermarchaeota in Hydrothermal Sediment.</title>
        <authorList>
            <person name="Zhou Z."/>
            <person name="Liu Y."/>
            <person name="Xu W."/>
            <person name="Pan J."/>
            <person name="Luo Z.H."/>
            <person name="Li M."/>
        </authorList>
    </citation>
    <scope>NUCLEOTIDE SEQUENCE [LARGE SCALE GENOMIC DNA]</scope>
    <source>
        <strain evidence="1">SpSt-402</strain>
    </source>
</reference>
<protein>
    <submittedName>
        <fullName evidence="1">DUF928 domain-containing protein</fullName>
    </submittedName>
</protein>